<dbReference type="InterPro" id="IPR036866">
    <property type="entry name" value="RibonucZ/Hydroxyglut_hydro"/>
</dbReference>
<dbReference type="RefSeq" id="WP_264729769.1">
    <property type="nucleotide sequence ID" value="NZ_JAPDNR010000001.1"/>
</dbReference>
<reference evidence="1 2" key="1">
    <citation type="submission" date="2022-10" db="EMBL/GenBank/DDBJ databases">
        <title>Chitinophaga nivalis PC15 sp. nov., isolated from Pyeongchang county, South Korea.</title>
        <authorList>
            <person name="Trinh H.N."/>
        </authorList>
    </citation>
    <scope>NUCLEOTIDE SEQUENCE [LARGE SCALE GENOMIC DNA]</scope>
    <source>
        <strain evidence="1 2">PC14</strain>
    </source>
</reference>
<dbReference type="Pfam" id="PF13483">
    <property type="entry name" value="Lactamase_B_3"/>
    <property type="match status" value="1"/>
</dbReference>
<dbReference type="EMBL" id="JAPDNS010000001">
    <property type="protein sequence ID" value="MCW3484250.1"/>
    <property type="molecule type" value="Genomic_DNA"/>
</dbReference>
<sequence length="439" mass="50383">MNVTWVNHASFIFEYDGIRLITDPWMEGTAFDNGWALLSNTVLQYEDFSTITHIWFSHEHPDHFSPPNLNKIPKAYREKITVLFQNTTDRKVADYCRKAGFGTVVEMETDKYYSLSANVQCKCNPFTDGDSWLYIKTDKYNLLNLNDCIICTPEDAKSIQAKTGPVDILFTQFGYANKVGNTDDVKEREEASAEKLRRIAIQQQVFAPKAIIPFASYVYFCHEENKYMNNGMNRVDRVYDFITDTLKTETVVLYPGDQWEALTAHDSTAAISKYLADYRKIDSNEVSYVAHPAKVEVKELATAAEKFTEKILQINQQVSFVKKYPTMKIWLTDYQQAFGFDFRKQLHQTGYTQDTCDISLSSNALLYSFKHLWGGDSLQINARFQTPANGNYYRARSFYELAAMANRGESSNNKAAFKHCLALSPYAGILKSIYRLVKK</sequence>
<dbReference type="SUPFAM" id="SSF56281">
    <property type="entry name" value="Metallo-hydrolase/oxidoreductase"/>
    <property type="match status" value="1"/>
</dbReference>
<evidence type="ECO:0000313" key="1">
    <source>
        <dbReference type="EMBL" id="MCW3484250.1"/>
    </source>
</evidence>
<dbReference type="Proteomes" id="UP001207742">
    <property type="component" value="Unassembled WGS sequence"/>
</dbReference>
<keyword evidence="2" id="KW-1185">Reference proteome</keyword>
<gene>
    <name evidence="1" type="ORF">OL497_10120</name>
</gene>
<accession>A0ABT3IJW2</accession>
<evidence type="ECO:0000313" key="2">
    <source>
        <dbReference type="Proteomes" id="UP001207742"/>
    </source>
</evidence>
<proteinExistence type="predicted"/>
<comment type="caution">
    <text evidence="1">The sequence shown here is derived from an EMBL/GenBank/DDBJ whole genome shotgun (WGS) entry which is preliminary data.</text>
</comment>
<name>A0ABT3IJW2_9BACT</name>
<organism evidence="1 2">
    <name type="scientific">Chitinophaga nivalis</name>
    <dbReference type="NCBI Taxonomy" id="2991709"/>
    <lineage>
        <taxon>Bacteria</taxon>
        <taxon>Pseudomonadati</taxon>
        <taxon>Bacteroidota</taxon>
        <taxon>Chitinophagia</taxon>
        <taxon>Chitinophagales</taxon>
        <taxon>Chitinophagaceae</taxon>
        <taxon>Chitinophaga</taxon>
    </lineage>
</organism>
<protein>
    <submittedName>
        <fullName evidence="1">MBL fold metallo-hydrolase</fullName>
    </submittedName>
</protein>
<dbReference type="Gene3D" id="3.60.15.10">
    <property type="entry name" value="Ribonuclease Z/Hydroxyacylglutathione hydrolase-like"/>
    <property type="match status" value="1"/>
</dbReference>